<keyword evidence="5" id="KW-1185">Reference proteome</keyword>
<comment type="caution">
    <text evidence="4">The sequence shown here is derived from an EMBL/GenBank/DDBJ whole genome shotgun (WGS) entry which is preliminary data.</text>
</comment>
<evidence type="ECO:0000313" key="5">
    <source>
        <dbReference type="Proteomes" id="UP000460412"/>
    </source>
</evidence>
<keyword evidence="2" id="KW-0472">Membrane</keyword>
<reference evidence="4 5" key="1">
    <citation type="submission" date="2019-12" db="EMBL/GenBank/DDBJ databases">
        <title>Sporaefaciens musculi gen. nov., sp. nov., a novel bacterium isolated from the caecum of an obese mouse.</title>
        <authorList>
            <person name="Rasmussen T.S."/>
            <person name="Streidl T."/>
            <person name="Hitch T.C.A."/>
            <person name="Wortmann E."/>
            <person name="Deptula P."/>
            <person name="Hansen M."/>
            <person name="Nielsen D.S."/>
            <person name="Clavel T."/>
            <person name="Vogensen F.K."/>
        </authorList>
    </citation>
    <scope>NUCLEOTIDE SEQUENCE [LARGE SCALE GENOMIC DNA]</scope>
    <source>
        <strain evidence="4 5">WCA-9-b2</strain>
    </source>
</reference>
<accession>A0A7X3MIE8</accession>
<gene>
    <name evidence="4" type="ORF">GN277_15990</name>
</gene>
<keyword evidence="2" id="KW-1133">Transmembrane helix</keyword>
<feature type="domain" description="Bacterial sugar transferase" evidence="3">
    <location>
        <begin position="18"/>
        <end position="193"/>
    </location>
</feature>
<dbReference type="Proteomes" id="UP000460412">
    <property type="component" value="Unassembled WGS sequence"/>
</dbReference>
<dbReference type="GO" id="GO:0016780">
    <property type="term" value="F:phosphotransferase activity, for other substituted phosphate groups"/>
    <property type="evidence" value="ECO:0007669"/>
    <property type="project" value="TreeGrafter"/>
</dbReference>
<dbReference type="InterPro" id="IPR003362">
    <property type="entry name" value="Bact_transf"/>
</dbReference>
<proteinExistence type="inferred from homology"/>
<dbReference type="Pfam" id="PF02397">
    <property type="entry name" value="Bac_transf"/>
    <property type="match status" value="1"/>
</dbReference>
<dbReference type="PANTHER" id="PTHR30576">
    <property type="entry name" value="COLANIC BIOSYNTHESIS UDP-GLUCOSE LIPID CARRIER TRANSFERASE"/>
    <property type="match status" value="1"/>
</dbReference>
<sequence>MRSDLPKIKKSFYSVVVKRVLDILLSATALIVLSPVLLLVGILELVFHGRPVLYCTKRPGKDGKIFPMYKFRSMTNERGDDGYLLPEEKRLTKFGHFLRKTSIDELPGLLNVLKGDMSIVGPRPLLAEYMQYYSPRHAMRQAVKPGLTLERIVKSDSKTWTWREQFENDIWYIEHISFATDIRMVSAIIKAVFRGSEFRASDTRVPFDGTNLDETRNRGELGIKVHFESLEKGLEDGR</sequence>
<dbReference type="RefSeq" id="WP_159751882.1">
    <property type="nucleotide sequence ID" value="NZ_WUQX01000001.1"/>
</dbReference>
<dbReference type="EMBL" id="WUQX01000001">
    <property type="protein sequence ID" value="MXP76832.1"/>
    <property type="molecule type" value="Genomic_DNA"/>
</dbReference>
<feature type="transmembrane region" description="Helical" evidence="2">
    <location>
        <begin position="21"/>
        <end position="47"/>
    </location>
</feature>
<evidence type="ECO:0000313" key="4">
    <source>
        <dbReference type="EMBL" id="MXP76832.1"/>
    </source>
</evidence>
<comment type="similarity">
    <text evidence="1">Belongs to the bacterial sugar transferase family.</text>
</comment>
<organism evidence="4 5">
    <name type="scientific">Sporofaciens musculi</name>
    <dbReference type="NCBI Taxonomy" id="2681861"/>
    <lineage>
        <taxon>Bacteria</taxon>
        <taxon>Bacillati</taxon>
        <taxon>Bacillota</taxon>
        <taxon>Clostridia</taxon>
        <taxon>Lachnospirales</taxon>
        <taxon>Lachnospiraceae</taxon>
        <taxon>Sporofaciens</taxon>
    </lineage>
</organism>
<dbReference type="AlphaFoldDB" id="A0A7X3MIE8"/>
<evidence type="ECO:0000256" key="1">
    <source>
        <dbReference type="ARBA" id="ARBA00006464"/>
    </source>
</evidence>
<dbReference type="PANTHER" id="PTHR30576:SF8">
    <property type="entry name" value="UNDECAPRENYL-PHOSPHATE GALACTOSE PHOSPHOTRANSFERASE"/>
    <property type="match status" value="1"/>
</dbReference>
<evidence type="ECO:0000256" key="2">
    <source>
        <dbReference type="SAM" id="Phobius"/>
    </source>
</evidence>
<keyword evidence="2" id="KW-0812">Transmembrane</keyword>
<protein>
    <recommendedName>
        <fullName evidence="3">Bacterial sugar transferase domain-containing protein</fullName>
    </recommendedName>
</protein>
<name>A0A7X3MIE8_9FIRM</name>
<evidence type="ECO:0000259" key="3">
    <source>
        <dbReference type="Pfam" id="PF02397"/>
    </source>
</evidence>